<evidence type="ECO:0000256" key="4">
    <source>
        <dbReference type="ARBA" id="ARBA00023157"/>
    </source>
</evidence>
<dbReference type="Gene3D" id="3.40.30.10">
    <property type="entry name" value="Glutaredoxin"/>
    <property type="match status" value="1"/>
</dbReference>
<sequence>MSQRNRDGKQSARERIRRARERERSSERRVRGVKMAGVSVVILAAAAAVGIVAANNGDSSSDATNAEPITVGPSDAPATLTVYEDFRCPACGQFEDNFRTTINELTDAGKLRVEYHLVSIIDGNVGGDGSKRAANAAACARDEDRFPQYHDVLFEHQPAEQDDAFADTSHLINLAKDVEGLASDAFRSCVQDGTHDDWVSDSNAAFLNSKYNATPTILLNGESVYGDSANPLTPDSLRDRVNDLADA</sequence>
<dbReference type="InterPro" id="IPR012336">
    <property type="entry name" value="Thioredoxin-like_fold"/>
</dbReference>
<evidence type="ECO:0000256" key="5">
    <source>
        <dbReference type="ARBA" id="ARBA00023284"/>
    </source>
</evidence>
<keyword evidence="9" id="KW-1185">Reference proteome</keyword>
<dbReference type="Proteomes" id="UP000295345">
    <property type="component" value="Unassembled WGS sequence"/>
</dbReference>
<evidence type="ECO:0000256" key="2">
    <source>
        <dbReference type="ARBA" id="ARBA00022729"/>
    </source>
</evidence>
<dbReference type="GO" id="GO:0016491">
    <property type="term" value="F:oxidoreductase activity"/>
    <property type="evidence" value="ECO:0007669"/>
    <property type="project" value="UniProtKB-KW"/>
</dbReference>
<keyword evidence="2" id="KW-0732">Signal</keyword>
<evidence type="ECO:0000256" key="3">
    <source>
        <dbReference type="ARBA" id="ARBA00023002"/>
    </source>
</evidence>
<dbReference type="AlphaFoldDB" id="A0A4V2Y2M0"/>
<keyword evidence="3" id="KW-0560">Oxidoreductase</keyword>
<evidence type="ECO:0000313" key="8">
    <source>
        <dbReference type="EMBL" id="TDC73185.1"/>
    </source>
</evidence>
<dbReference type="OrthoDB" id="4135024at2"/>
<name>A0A4V2Y2M0_9ACTN</name>
<evidence type="ECO:0000256" key="6">
    <source>
        <dbReference type="SAM" id="MobiDB-lite"/>
    </source>
</evidence>
<dbReference type="Pfam" id="PF13462">
    <property type="entry name" value="Thioredoxin_4"/>
    <property type="match status" value="1"/>
</dbReference>
<dbReference type="PANTHER" id="PTHR13887">
    <property type="entry name" value="GLUTATHIONE S-TRANSFERASE KAPPA"/>
    <property type="match status" value="1"/>
</dbReference>
<gene>
    <name evidence="8" type="ORF">E1283_19810</name>
</gene>
<dbReference type="EMBL" id="SMKI01000211">
    <property type="protein sequence ID" value="TDC73185.1"/>
    <property type="molecule type" value="Genomic_DNA"/>
</dbReference>
<protein>
    <recommendedName>
        <fullName evidence="7">Thioredoxin-like fold domain-containing protein</fullName>
    </recommendedName>
</protein>
<keyword evidence="4" id="KW-1015">Disulfide bond</keyword>
<accession>A0A4V2Y2M0</accession>
<feature type="domain" description="Thioredoxin-like fold" evidence="7">
    <location>
        <begin position="65"/>
        <end position="239"/>
    </location>
</feature>
<evidence type="ECO:0000259" key="7">
    <source>
        <dbReference type="Pfam" id="PF13462"/>
    </source>
</evidence>
<dbReference type="PANTHER" id="PTHR13887:SF14">
    <property type="entry name" value="DISULFIDE BOND FORMATION PROTEIN D"/>
    <property type="match status" value="1"/>
</dbReference>
<dbReference type="RefSeq" id="WP_132819438.1">
    <property type="nucleotide sequence ID" value="NZ_SMKI01000211.1"/>
</dbReference>
<evidence type="ECO:0000256" key="1">
    <source>
        <dbReference type="ARBA" id="ARBA00005791"/>
    </source>
</evidence>
<keyword evidence="5" id="KW-0676">Redox-active center</keyword>
<comment type="caution">
    <text evidence="8">The sequence shown here is derived from an EMBL/GenBank/DDBJ whole genome shotgun (WGS) entry which is preliminary data.</text>
</comment>
<dbReference type="InterPro" id="IPR036249">
    <property type="entry name" value="Thioredoxin-like_sf"/>
</dbReference>
<evidence type="ECO:0000313" key="9">
    <source>
        <dbReference type="Proteomes" id="UP000295345"/>
    </source>
</evidence>
<comment type="similarity">
    <text evidence="1">Belongs to the thioredoxin family. DsbA subfamily.</text>
</comment>
<reference evidence="8 9" key="1">
    <citation type="submission" date="2019-03" db="EMBL/GenBank/DDBJ databases">
        <title>Draft genome sequences of novel Actinobacteria.</title>
        <authorList>
            <person name="Sahin N."/>
            <person name="Ay H."/>
            <person name="Saygin H."/>
        </authorList>
    </citation>
    <scope>NUCLEOTIDE SEQUENCE [LARGE SCALE GENOMIC DNA]</scope>
    <source>
        <strain evidence="8 9">DSM 41900</strain>
    </source>
</reference>
<dbReference type="SUPFAM" id="SSF52833">
    <property type="entry name" value="Thioredoxin-like"/>
    <property type="match status" value="1"/>
</dbReference>
<feature type="region of interest" description="Disordered" evidence="6">
    <location>
        <begin position="1"/>
        <end position="30"/>
    </location>
</feature>
<proteinExistence type="inferred from homology"/>
<organism evidence="8 9">
    <name type="scientific">Streptomyces hainanensis</name>
    <dbReference type="NCBI Taxonomy" id="402648"/>
    <lineage>
        <taxon>Bacteria</taxon>
        <taxon>Bacillati</taxon>
        <taxon>Actinomycetota</taxon>
        <taxon>Actinomycetes</taxon>
        <taxon>Kitasatosporales</taxon>
        <taxon>Streptomycetaceae</taxon>
        <taxon>Streptomyces</taxon>
    </lineage>
</organism>